<accession>A0ABU5P7C4</accession>
<dbReference type="RefSeq" id="WP_274088560.1">
    <property type="nucleotide sequence ID" value="NZ_JAYEET010000019.1"/>
</dbReference>
<evidence type="ECO:0008006" key="4">
    <source>
        <dbReference type="Google" id="ProtNLM"/>
    </source>
</evidence>
<proteinExistence type="predicted"/>
<protein>
    <recommendedName>
        <fullName evidence="4">DUF904 domain-containing protein</fullName>
    </recommendedName>
</protein>
<name>A0ABU5P7C4_9PSED</name>
<evidence type="ECO:0000313" key="2">
    <source>
        <dbReference type="EMBL" id="MEA1605495.1"/>
    </source>
</evidence>
<comment type="caution">
    <text evidence="2">The sequence shown here is derived from an EMBL/GenBank/DDBJ whole genome shotgun (WGS) entry which is preliminary data.</text>
</comment>
<keyword evidence="3" id="KW-1185">Reference proteome</keyword>
<gene>
    <name evidence="2" type="ORF">SOP97_06620</name>
</gene>
<dbReference type="EMBL" id="JAYEET010000019">
    <property type="protein sequence ID" value="MEA1605495.1"/>
    <property type="molecule type" value="Genomic_DNA"/>
</dbReference>
<evidence type="ECO:0000256" key="1">
    <source>
        <dbReference type="SAM" id="Coils"/>
    </source>
</evidence>
<reference evidence="2 3" key="1">
    <citation type="submission" date="2023-12" db="EMBL/GenBank/DDBJ databases">
        <title>Pseudomonas sp. T5W1.</title>
        <authorList>
            <person name="Maltman C."/>
        </authorList>
    </citation>
    <scope>NUCLEOTIDE SEQUENCE [LARGE SCALE GENOMIC DNA]</scope>
    <source>
        <strain evidence="2 3">T5W1</strain>
    </source>
</reference>
<sequence>MLENNLSQLEQLVSELVQENKALQEANQQIRNELAQLKEENDALQMSALEQEELNSTTAARIQALVQLASGTANAAPSPAQA</sequence>
<feature type="coiled-coil region" evidence="1">
    <location>
        <begin position="6"/>
        <end position="54"/>
    </location>
</feature>
<dbReference type="Proteomes" id="UP001292571">
    <property type="component" value="Unassembled WGS sequence"/>
</dbReference>
<organism evidence="2 3">
    <name type="scientific">Pseudomonas spirodelae</name>
    <dbReference type="NCBI Taxonomy" id="3101751"/>
    <lineage>
        <taxon>Bacteria</taxon>
        <taxon>Pseudomonadati</taxon>
        <taxon>Pseudomonadota</taxon>
        <taxon>Gammaproteobacteria</taxon>
        <taxon>Pseudomonadales</taxon>
        <taxon>Pseudomonadaceae</taxon>
        <taxon>Pseudomonas</taxon>
    </lineage>
</organism>
<keyword evidence="1" id="KW-0175">Coiled coil</keyword>
<evidence type="ECO:0000313" key="3">
    <source>
        <dbReference type="Proteomes" id="UP001292571"/>
    </source>
</evidence>